<proteinExistence type="predicted"/>
<keyword evidence="2" id="KW-1185">Reference proteome</keyword>
<organism evidence="1 2">
    <name type="scientific">Williamsia serinedens</name>
    <dbReference type="NCBI Taxonomy" id="391736"/>
    <lineage>
        <taxon>Bacteria</taxon>
        <taxon>Bacillati</taxon>
        <taxon>Actinomycetota</taxon>
        <taxon>Actinomycetes</taxon>
        <taxon>Mycobacteriales</taxon>
        <taxon>Nocardiaceae</taxon>
        <taxon>Williamsia</taxon>
    </lineage>
</organism>
<evidence type="ECO:0000313" key="2">
    <source>
        <dbReference type="Proteomes" id="UP001205740"/>
    </source>
</evidence>
<reference evidence="1 2" key="1">
    <citation type="submission" date="2022-06" db="EMBL/GenBank/DDBJ databases">
        <title>Genomic Encyclopedia of Archaeal and Bacterial Type Strains, Phase II (KMG-II): from individual species to whole genera.</title>
        <authorList>
            <person name="Goeker M."/>
        </authorList>
    </citation>
    <scope>NUCLEOTIDE SEQUENCE [LARGE SCALE GENOMIC DNA]</scope>
    <source>
        <strain evidence="1 2">DSM 45037</strain>
    </source>
</reference>
<protein>
    <submittedName>
        <fullName evidence="1">Uncharacterized protein</fullName>
    </submittedName>
</protein>
<gene>
    <name evidence="1" type="ORF">LX12_001640</name>
</gene>
<name>A0ABT1GZM6_9NOCA</name>
<dbReference type="RefSeq" id="WP_253654046.1">
    <property type="nucleotide sequence ID" value="NZ_BAAAOE010000003.1"/>
</dbReference>
<sequence>MTNTATLTITDDTDVDIAQALLRRGHRVVVEGDDLMLLMAAVRGFGAPRATVVATAPTRESVALAA</sequence>
<dbReference type="EMBL" id="JAMTCG010000003">
    <property type="protein sequence ID" value="MCP2160453.1"/>
    <property type="molecule type" value="Genomic_DNA"/>
</dbReference>
<accession>A0ABT1GZM6</accession>
<comment type="caution">
    <text evidence="1">The sequence shown here is derived from an EMBL/GenBank/DDBJ whole genome shotgun (WGS) entry which is preliminary data.</text>
</comment>
<dbReference type="Proteomes" id="UP001205740">
    <property type="component" value="Unassembled WGS sequence"/>
</dbReference>
<evidence type="ECO:0000313" key="1">
    <source>
        <dbReference type="EMBL" id="MCP2160453.1"/>
    </source>
</evidence>